<feature type="compositionally biased region" description="Basic and acidic residues" evidence="1">
    <location>
        <begin position="25"/>
        <end position="36"/>
    </location>
</feature>
<evidence type="ECO:0000256" key="1">
    <source>
        <dbReference type="SAM" id="MobiDB-lite"/>
    </source>
</evidence>
<dbReference type="AlphaFoldDB" id="A0A392R3R7"/>
<feature type="region of interest" description="Disordered" evidence="1">
    <location>
        <begin position="52"/>
        <end position="75"/>
    </location>
</feature>
<proteinExistence type="predicted"/>
<comment type="caution">
    <text evidence="2">The sequence shown here is derived from an EMBL/GenBank/DDBJ whole genome shotgun (WGS) entry which is preliminary data.</text>
</comment>
<evidence type="ECO:0000313" key="2">
    <source>
        <dbReference type="EMBL" id="MCI30486.1"/>
    </source>
</evidence>
<name>A0A392R3R7_9FABA</name>
<organism evidence="2 3">
    <name type="scientific">Trifolium medium</name>
    <dbReference type="NCBI Taxonomy" id="97028"/>
    <lineage>
        <taxon>Eukaryota</taxon>
        <taxon>Viridiplantae</taxon>
        <taxon>Streptophyta</taxon>
        <taxon>Embryophyta</taxon>
        <taxon>Tracheophyta</taxon>
        <taxon>Spermatophyta</taxon>
        <taxon>Magnoliopsida</taxon>
        <taxon>eudicotyledons</taxon>
        <taxon>Gunneridae</taxon>
        <taxon>Pentapetalae</taxon>
        <taxon>rosids</taxon>
        <taxon>fabids</taxon>
        <taxon>Fabales</taxon>
        <taxon>Fabaceae</taxon>
        <taxon>Papilionoideae</taxon>
        <taxon>50 kb inversion clade</taxon>
        <taxon>NPAAA clade</taxon>
        <taxon>Hologalegina</taxon>
        <taxon>IRL clade</taxon>
        <taxon>Trifolieae</taxon>
        <taxon>Trifolium</taxon>
    </lineage>
</organism>
<protein>
    <submittedName>
        <fullName evidence="2">Helicase swr1</fullName>
    </submittedName>
</protein>
<feature type="region of interest" description="Disordered" evidence="1">
    <location>
        <begin position="1"/>
        <end position="36"/>
    </location>
</feature>
<dbReference type="GO" id="GO:0004386">
    <property type="term" value="F:helicase activity"/>
    <property type="evidence" value="ECO:0007669"/>
    <property type="project" value="UniProtKB-KW"/>
</dbReference>
<sequence length="75" mass="8009">PYYYQGTVAQGSNQSFDQGSPSSSDSRKGKMIKAEPSDGILAKSGEMTNFTAVPNNSQMENISNVSGNMKNENNA</sequence>
<keyword evidence="2" id="KW-0547">Nucleotide-binding</keyword>
<accession>A0A392R3R7</accession>
<reference evidence="2 3" key="1">
    <citation type="journal article" date="2018" name="Front. Plant Sci.">
        <title>Red Clover (Trifolium pratense) and Zigzag Clover (T. medium) - A Picture of Genomic Similarities and Differences.</title>
        <authorList>
            <person name="Dluhosova J."/>
            <person name="Istvanek J."/>
            <person name="Nedelnik J."/>
            <person name="Repkova J."/>
        </authorList>
    </citation>
    <scope>NUCLEOTIDE SEQUENCE [LARGE SCALE GENOMIC DNA]</scope>
    <source>
        <strain evidence="3">cv. 10/8</strain>
        <tissue evidence="2">Leaf</tissue>
    </source>
</reference>
<keyword evidence="3" id="KW-1185">Reference proteome</keyword>
<feature type="compositionally biased region" description="Low complexity" evidence="1">
    <location>
        <begin position="12"/>
        <end position="24"/>
    </location>
</feature>
<feature type="non-terminal residue" evidence="2">
    <location>
        <position position="1"/>
    </location>
</feature>
<keyword evidence="2" id="KW-0067">ATP-binding</keyword>
<evidence type="ECO:0000313" key="3">
    <source>
        <dbReference type="Proteomes" id="UP000265520"/>
    </source>
</evidence>
<keyword evidence="2" id="KW-0347">Helicase</keyword>
<keyword evidence="2" id="KW-0378">Hydrolase</keyword>
<dbReference type="EMBL" id="LXQA010180076">
    <property type="protein sequence ID" value="MCI30486.1"/>
    <property type="molecule type" value="Genomic_DNA"/>
</dbReference>
<dbReference type="Proteomes" id="UP000265520">
    <property type="component" value="Unassembled WGS sequence"/>
</dbReference>